<dbReference type="Gene3D" id="3.40.390.10">
    <property type="entry name" value="Collagenase (Catalytic Domain)"/>
    <property type="match status" value="1"/>
</dbReference>
<evidence type="ECO:0000256" key="3">
    <source>
        <dbReference type="ARBA" id="ARBA00022670"/>
    </source>
</evidence>
<dbReference type="Gene3D" id="1.10.1380.10">
    <property type="entry name" value="Neutral endopeptidase , domain2"/>
    <property type="match status" value="1"/>
</dbReference>
<protein>
    <submittedName>
        <fullName evidence="11">Peptidase M13</fullName>
    </submittedName>
</protein>
<evidence type="ECO:0000256" key="2">
    <source>
        <dbReference type="ARBA" id="ARBA00007357"/>
    </source>
</evidence>
<dbReference type="PRINTS" id="PR00786">
    <property type="entry name" value="NEPRILYSIN"/>
</dbReference>
<dbReference type="PROSITE" id="PS51885">
    <property type="entry name" value="NEPRILYSIN"/>
    <property type="match status" value="1"/>
</dbReference>
<organism evidence="11 12">
    <name type="scientific">Alteromonas halophila</name>
    <dbReference type="NCBI Taxonomy" id="516698"/>
    <lineage>
        <taxon>Bacteria</taxon>
        <taxon>Pseudomonadati</taxon>
        <taxon>Pseudomonadota</taxon>
        <taxon>Gammaproteobacteria</taxon>
        <taxon>Alteromonadales</taxon>
        <taxon>Alteromonadaceae</taxon>
        <taxon>Alteromonas/Salinimonas group</taxon>
        <taxon>Alteromonas</taxon>
    </lineage>
</organism>
<evidence type="ECO:0000256" key="7">
    <source>
        <dbReference type="ARBA" id="ARBA00023049"/>
    </source>
</evidence>
<keyword evidence="4" id="KW-0479">Metal-binding</keyword>
<evidence type="ECO:0000259" key="9">
    <source>
        <dbReference type="Pfam" id="PF01431"/>
    </source>
</evidence>
<evidence type="ECO:0000313" key="11">
    <source>
        <dbReference type="EMBL" id="GGW83330.1"/>
    </source>
</evidence>
<proteinExistence type="inferred from homology"/>
<sequence length="692" mass="78126">MYKSLLALSVTLALTACSPQSATTTSQSDSTEQAQQSAAQTIQLDSGIIRENMNLSVDPGDDFFAYVNGNWIDNTTIPADKSRYGSFTILRDDAQDDVMAIIKNSAEGDFEKGSNEQKVGDFYQSYMDMETRNALGVKPLSDDMAMIEAIKDRSELASYFAYANRYGFGTPIAIGQVPDFKSPKEYMIYTWQAGLGLPERDYYFKDDDASEEIRTAYVSHIEKMLSLAGLEQPAEKAQMLMALETQIAKLHMKKEQTRDWASNYNKVAISELSSLMPNFDWNAFLTQAELQDVSNLVILQTDFMKQLDGLIQKTSLEDWKTFLKWGLINASATRLSEDFDNANFAFYHKTLNGVEEPRERWRRAVDVVNQHVGEVIGKVYVKKHFPPEAKARMMEMVDNLLLAYKDSIQELDWMTDDTRAQALDKLSKFTVKIGYPDKWKDYSDLTVAADDLYGNLKRSADTQYAEMLEKQGGPVWTHEWSMTPQTVNAYYNPTMNEIVFPAAILQPPFFDMDAEDAVNYGGIGAVIGHEIGHGFDDSGSTFDGDGVLRNWWTDQDREEFEARTGELVSQYNEFEALPGLFVNGEYTLGENIGDLGGISIALKAYHMSLDGEEAPVLDGFTGDQRVFIGFGQVWAVKYRNEALRSRIQTDTHSPAHFRANGSVRNVPEFYKAFDVSKDDALYLPPEERVKIW</sequence>
<comment type="similarity">
    <text evidence="2">Belongs to the peptidase M13 family.</text>
</comment>
<dbReference type="InterPro" id="IPR024079">
    <property type="entry name" value="MetalloPept_cat_dom_sf"/>
</dbReference>
<dbReference type="EMBL" id="BMXP01000003">
    <property type="protein sequence ID" value="GGW83330.1"/>
    <property type="molecule type" value="Genomic_DNA"/>
</dbReference>
<dbReference type="GO" id="GO:0004222">
    <property type="term" value="F:metalloendopeptidase activity"/>
    <property type="evidence" value="ECO:0007669"/>
    <property type="project" value="InterPro"/>
</dbReference>
<dbReference type="PROSITE" id="PS51257">
    <property type="entry name" value="PROKAR_LIPOPROTEIN"/>
    <property type="match status" value="1"/>
</dbReference>
<evidence type="ECO:0000256" key="6">
    <source>
        <dbReference type="ARBA" id="ARBA00022833"/>
    </source>
</evidence>
<dbReference type="AlphaFoldDB" id="A0A918JJV1"/>
<feature type="domain" description="Peptidase M13 N-terminal" evidence="10">
    <location>
        <begin position="59"/>
        <end position="436"/>
    </location>
</feature>
<evidence type="ECO:0000256" key="8">
    <source>
        <dbReference type="SAM" id="SignalP"/>
    </source>
</evidence>
<gene>
    <name evidence="11" type="primary">pepO</name>
    <name evidence="11" type="ORF">GCM10007391_15950</name>
</gene>
<evidence type="ECO:0000259" key="10">
    <source>
        <dbReference type="Pfam" id="PF05649"/>
    </source>
</evidence>
<dbReference type="GO" id="GO:0005886">
    <property type="term" value="C:plasma membrane"/>
    <property type="evidence" value="ECO:0007669"/>
    <property type="project" value="TreeGrafter"/>
</dbReference>
<dbReference type="Pfam" id="PF05649">
    <property type="entry name" value="Peptidase_M13_N"/>
    <property type="match status" value="1"/>
</dbReference>
<feature type="chain" id="PRO_5036802736" evidence="8">
    <location>
        <begin position="23"/>
        <end position="692"/>
    </location>
</feature>
<dbReference type="PANTHER" id="PTHR11733">
    <property type="entry name" value="ZINC METALLOPROTEASE FAMILY M13 NEPRILYSIN-RELATED"/>
    <property type="match status" value="1"/>
</dbReference>
<accession>A0A918JJV1</accession>
<keyword evidence="5" id="KW-0378">Hydrolase</keyword>
<dbReference type="PANTHER" id="PTHR11733:SF167">
    <property type="entry name" value="FI17812P1-RELATED"/>
    <property type="match status" value="1"/>
</dbReference>
<name>A0A918JJV1_9ALTE</name>
<dbReference type="InterPro" id="IPR000718">
    <property type="entry name" value="Peptidase_M13"/>
</dbReference>
<keyword evidence="3" id="KW-0645">Protease</keyword>
<keyword evidence="7" id="KW-0482">Metalloprotease</keyword>
<comment type="caution">
    <text evidence="11">The sequence shown here is derived from an EMBL/GenBank/DDBJ whole genome shotgun (WGS) entry which is preliminary data.</text>
</comment>
<evidence type="ECO:0000256" key="5">
    <source>
        <dbReference type="ARBA" id="ARBA00022801"/>
    </source>
</evidence>
<dbReference type="Pfam" id="PF01431">
    <property type="entry name" value="Peptidase_M13"/>
    <property type="match status" value="1"/>
</dbReference>
<dbReference type="RefSeq" id="WP_189405160.1">
    <property type="nucleotide sequence ID" value="NZ_BMXP01000003.1"/>
</dbReference>
<reference evidence="11" key="2">
    <citation type="submission" date="2020-09" db="EMBL/GenBank/DDBJ databases">
        <authorList>
            <person name="Sun Q."/>
            <person name="Kim S."/>
        </authorList>
    </citation>
    <scope>NUCLEOTIDE SEQUENCE</scope>
    <source>
        <strain evidence="11">KCTC 22164</strain>
    </source>
</reference>
<feature type="domain" description="Peptidase M13 C-terminal" evidence="9">
    <location>
        <begin position="488"/>
        <end position="689"/>
    </location>
</feature>
<evidence type="ECO:0000256" key="1">
    <source>
        <dbReference type="ARBA" id="ARBA00001947"/>
    </source>
</evidence>
<feature type="signal peptide" evidence="8">
    <location>
        <begin position="1"/>
        <end position="22"/>
    </location>
</feature>
<reference evidence="11" key="1">
    <citation type="journal article" date="2014" name="Int. J. Syst. Evol. Microbiol.">
        <title>Complete genome sequence of Corynebacterium casei LMG S-19264T (=DSM 44701T), isolated from a smear-ripened cheese.</title>
        <authorList>
            <consortium name="US DOE Joint Genome Institute (JGI-PGF)"/>
            <person name="Walter F."/>
            <person name="Albersmeier A."/>
            <person name="Kalinowski J."/>
            <person name="Ruckert C."/>
        </authorList>
    </citation>
    <scope>NUCLEOTIDE SEQUENCE</scope>
    <source>
        <strain evidence="11">KCTC 22164</strain>
    </source>
</reference>
<keyword evidence="6" id="KW-0862">Zinc</keyword>
<dbReference type="InterPro" id="IPR042089">
    <property type="entry name" value="Peptidase_M13_dom_2"/>
</dbReference>
<dbReference type="InterPro" id="IPR008753">
    <property type="entry name" value="Peptidase_M13_N"/>
</dbReference>
<dbReference type="GO" id="GO:0016485">
    <property type="term" value="P:protein processing"/>
    <property type="evidence" value="ECO:0007669"/>
    <property type="project" value="TreeGrafter"/>
</dbReference>
<keyword evidence="8" id="KW-0732">Signal</keyword>
<dbReference type="Proteomes" id="UP000631300">
    <property type="component" value="Unassembled WGS sequence"/>
</dbReference>
<evidence type="ECO:0000256" key="4">
    <source>
        <dbReference type="ARBA" id="ARBA00022723"/>
    </source>
</evidence>
<dbReference type="SUPFAM" id="SSF55486">
    <property type="entry name" value="Metalloproteases ('zincins'), catalytic domain"/>
    <property type="match status" value="1"/>
</dbReference>
<dbReference type="GO" id="GO:0046872">
    <property type="term" value="F:metal ion binding"/>
    <property type="evidence" value="ECO:0007669"/>
    <property type="project" value="UniProtKB-KW"/>
</dbReference>
<evidence type="ECO:0000313" key="12">
    <source>
        <dbReference type="Proteomes" id="UP000631300"/>
    </source>
</evidence>
<dbReference type="InterPro" id="IPR018497">
    <property type="entry name" value="Peptidase_M13_C"/>
</dbReference>
<keyword evidence="12" id="KW-1185">Reference proteome</keyword>
<dbReference type="CDD" id="cd08662">
    <property type="entry name" value="M13"/>
    <property type="match status" value="1"/>
</dbReference>
<comment type="cofactor">
    <cofactor evidence="1">
        <name>Zn(2+)</name>
        <dbReference type="ChEBI" id="CHEBI:29105"/>
    </cofactor>
</comment>